<dbReference type="PROSITE" id="PS51832">
    <property type="entry name" value="HD_GYP"/>
    <property type="match status" value="1"/>
</dbReference>
<dbReference type="Proteomes" id="UP000535543">
    <property type="component" value="Unassembled WGS sequence"/>
</dbReference>
<dbReference type="CDD" id="cd06170">
    <property type="entry name" value="LuxR_C_like"/>
    <property type="match status" value="1"/>
</dbReference>
<comment type="caution">
    <text evidence="3">The sequence shown here is derived from an EMBL/GenBank/DDBJ whole genome shotgun (WGS) entry which is preliminary data.</text>
</comment>
<reference evidence="3 4" key="2">
    <citation type="submission" date="2020-06" db="EMBL/GenBank/DDBJ databases">
        <title>Antribacter stalactiti gen. nov., sp. nov., a new member of the family Nacardiaceae isolated from a cave.</title>
        <authorList>
            <person name="Kim I.S."/>
        </authorList>
    </citation>
    <scope>NUCLEOTIDE SEQUENCE [LARGE SCALE GENOMIC DNA]</scope>
    <source>
        <strain evidence="3 4">YC2-7</strain>
    </source>
</reference>
<feature type="domain" description="HD-GYP" evidence="2">
    <location>
        <begin position="254"/>
        <end position="449"/>
    </location>
</feature>
<evidence type="ECO:0000313" key="3">
    <source>
        <dbReference type="EMBL" id="NMN95705.1"/>
    </source>
</evidence>
<dbReference type="InterPro" id="IPR052020">
    <property type="entry name" value="Cyclic_di-GMP/3'3'-cGAMP_PDE"/>
</dbReference>
<dbReference type="GO" id="GO:0003677">
    <property type="term" value="F:DNA binding"/>
    <property type="evidence" value="ECO:0007669"/>
    <property type="project" value="InterPro"/>
</dbReference>
<dbReference type="InterPro" id="IPR036388">
    <property type="entry name" value="WH-like_DNA-bd_sf"/>
</dbReference>
<sequence length="513" mass="53997">MAISTIRVSEVLAALSLTTDLATGMPFEKGLATCLVATALADEIGLDSADCRVVFHAALLGAVGCTSHATENAAIFGDDIAFETAFKALDFGDAEVFGAQMAQFGSWAGPEKQPKMVADFLRLAPTTGAVAARSVCEVSKALGPRLGLPEGSVTALSEVYERWDGLGIPDHEHGDEISLPARILHVAEQAVQAHGARGRGAAVSELQRRSGGHLDPDLVSAFVKGADTVFGRLDSPDLLAAVVAAEPGLPAVVVPSERDRLCLALAIVVDLKGRFLLGHSAHVAGLSDRAGELSGMSADDRARLRAAALLHDIGRAAVSSSVWDRPGPLGAGDWERVRLHAYWTDRILRRCPGLADLADIASGHHERLDGSGYHRGCRGRDLSAAAKLLAAADVFAALTEDRPYRPAHSPGAAASIIAEEVAGGRLDRDACAAVVEAAGLRPPRRQWPNDLTDREVDVLRLAARGMSNRKIAGELVVSERTVGHHLAHIYDKIGRRTRAGAAVFAMEHGLLPG</sequence>
<name>A0A848K9X1_9NOCA</name>
<dbReference type="AlphaFoldDB" id="A0A848K9X1"/>
<gene>
    <name evidence="3" type="ORF">FGL95_11735</name>
</gene>
<dbReference type="InterPro" id="IPR000792">
    <property type="entry name" value="Tscrpt_reg_LuxR_C"/>
</dbReference>
<dbReference type="InterPro" id="IPR016032">
    <property type="entry name" value="Sig_transdc_resp-reg_C-effctor"/>
</dbReference>
<dbReference type="SUPFAM" id="SSF46894">
    <property type="entry name" value="C-terminal effector domain of the bipartite response regulators"/>
    <property type="match status" value="1"/>
</dbReference>
<dbReference type="EMBL" id="VCQU01000003">
    <property type="protein sequence ID" value="NMN95705.1"/>
    <property type="molecule type" value="Genomic_DNA"/>
</dbReference>
<dbReference type="InterPro" id="IPR003607">
    <property type="entry name" value="HD/PDEase_dom"/>
</dbReference>
<evidence type="ECO:0000259" key="2">
    <source>
        <dbReference type="PROSITE" id="PS51832"/>
    </source>
</evidence>
<organism evidence="3 4">
    <name type="scientific">Antrihabitans stalactiti</name>
    <dbReference type="NCBI Taxonomy" id="2584121"/>
    <lineage>
        <taxon>Bacteria</taxon>
        <taxon>Bacillati</taxon>
        <taxon>Actinomycetota</taxon>
        <taxon>Actinomycetes</taxon>
        <taxon>Mycobacteriales</taxon>
        <taxon>Nocardiaceae</taxon>
        <taxon>Antrihabitans</taxon>
    </lineage>
</organism>
<feature type="domain" description="HTH luxR-type" evidence="1">
    <location>
        <begin position="444"/>
        <end position="509"/>
    </location>
</feature>
<dbReference type="RefSeq" id="WP_169586814.1">
    <property type="nucleotide sequence ID" value="NZ_VCQU01000003.1"/>
</dbReference>
<dbReference type="Pfam" id="PF13487">
    <property type="entry name" value="HD_5"/>
    <property type="match status" value="2"/>
</dbReference>
<dbReference type="PROSITE" id="PS00622">
    <property type="entry name" value="HTH_LUXR_1"/>
    <property type="match status" value="1"/>
</dbReference>
<dbReference type="Gene3D" id="1.10.3210.10">
    <property type="entry name" value="Hypothetical protein af1432"/>
    <property type="match status" value="2"/>
</dbReference>
<proteinExistence type="predicted"/>
<dbReference type="GO" id="GO:0006355">
    <property type="term" value="P:regulation of DNA-templated transcription"/>
    <property type="evidence" value="ECO:0007669"/>
    <property type="project" value="InterPro"/>
</dbReference>
<dbReference type="SMART" id="SM00421">
    <property type="entry name" value="HTH_LUXR"/>
    <property type="match status" value="1"/>
</dbReference>
<dbReference type="PROSITE" id="PS50043">
    <property type="entry name" value="HTH_LUXR_2"/>
    <property type="match status" value="1"/>
</dbReference>
<reference evidence="3 4" key="1">
    <citation type="submission" date="2019-05" db="EMBL/GenBank/DDBJ databases">
        <authorList>
            <person name="Lee S.D."/>
        </authorList>
    </citation>
    <scope>NUCLEOTIDE SEQUENCE [LARGE SCALE GENOMIC DNA]</scope>
    <source>
        <strain evidence="3 4">YC2-7</strain>
    </source>
</reference>
<evidence type="ECO:0000259" key="1">
    <source>
        <dbReference type="PROSITE" id="PS50043"/>
    </source>
</evidence>
<keyword evidence="4" id="KW-1185">Reference proteome</keyword>
<dbReference type="PRINTS" id="PR00038">
    <property type="entry name" value="HTHLUXR"/>
</dbReference>
<dbReference type="Pfam" id="PF00196">
    <property type="entry name" value="GerE"/>
    <property type="match status" value="1"/>
</dbReference>
<accession>A0A848K9X1</accession>
<dbReference type="SUPFAM" id="SSF109604">
    <property type="entry name" value="HD-domain/PDEase-like"/>
    <property type="match status" value="1"/>
</dbReference>
<dbReference type="InterPro" id="IPR037522">
    <property type="entry name" value="HD_GYP_dom"/>
</dbReference>
<dbReference type="Gene3D" id="1.10.10.10">
    <property type="entry name" value="Winged helix-like DNA-binding domain superfamily/Winged helix DNA-binding domain"/>
    <property type="match status" value="1"/>
</dbReference>
<dbReference type="PANTHER" id="PTHR45228:SF1">
    <property type="entry name" value="CYCLIC DI-GMP PHOSPHODIESTERASE TM_0186"/>
    <property type="match status" value="1"/>
</dbReference>
<dbReference type="PANTHER" id="PTHR45228">
    <property type="entry name" value="CYCLIC DI-GMP PHOSPHODIESTERASE TM_0186-RELATED"/>
    <property type="match status" value="1"/>
</dbReference>
<dbReference type="CDD" id="cd00077">
    <property type="entry name" value="HDc"/>
    <property type="match status" value="1"/>
</dbReference>
<evidence type="ECO:0000313" key="4">
    <source>
        <dbReference type="Proteomes" id="UP000535543"/>
    </source>
</evidence>
<protein>
    <submittedName>
        <fullName evidence="3">HD domain-containing protein</fullName>
    </submittedName>
</protein>
<dbReference type="SMART" id="SM00471">
    <property type="entry name" value="HDc"/>
    <property type="match status" value="1"/>
</dbReference>